<organism evidence="1 2">
    <name type="scientific">Panagrolaimus sp. JU765</name>
    <dbReference type="NCBI Taxonomy" id="591449"/>
    <lineage>
        <taxon>Eukaryota</taxon>
        <taxon>Metazoa</taxon>
        <taxon>Ecdysozoa</taxon>
        <taxon>Nematoda</taxon>
        <taxon>Chromadorea</taxon>
        <taxon>Rhabditida</taxon>
        <taxon>Tylenchina</taxon>
        <taxon>Panagrolaimomorpha</taxon>
        <taxon>Panagrolaimoidea</taxon>
        <taxon>Panagrolaimidae</taxon>
        <taxon>Panagrolaimus</taxon>
    </lineage>
</organism>
<accession>A0AC34QFC9</accession>
<evidence type="ECO:0000313" key="1">
    <source>
        <dbReference type="Proteomes" id="UP000887576"/>
    </source>
</evidence>
<dbReference type="WBParaSite" id="JU765_v2.g15804.t1">
    <property type="protein sequence ID" value="JU765_v2.g15804.t1"/>
    <property type="gene ID" value="JU765_v2.g15804"/>
</dbReference>
<protein>
    <submittedName>
        <fullName evidence="2">Uncharacterized protein</fullName>
    </submittedName>
</protein>
<evidence type="ECO:0000313" key="2">
    <source>
        <dbReference type="WBParaSite" id="JU765_v2.g15804.t1"/>
    </source>
</evidence>
<proteinExistence type="predicted"/>
<dbReference type="Proteomes" id="UP000887576">
    <property type="component" value="Unplaced"/>
</dbReference>
<sequence length="266" mass="30472">MFAVKFCIISLFIIYGDGIEKTRVYNARARSRNGHHDMNIQVIQVGLTNFDASGNVITITPPTLKVPDQIAHRVTWSPETGVVVRDQKSAENAELEQLSKLQPKNYDNDEIKKIPEFVNYYLSRSSSTTITTKDDIESRKFLATVIVLTIGLAFIILMAYGISFFLHKRKKRKLLQQQKIIELKMKKMKNRPRALLPYEQQLYHGINNDDDDEDHDYENMSDIDEPSDVDYRRPPPIPPRINRSGPPALMRITGIALALKQARGFV</sequence>
<reference evidence="2" key="1">
    <citation type="submission" date="2022-11" db="UniProtKB">
        <authorList>
            <consortium name="WormBaseParasite"/>
        </authorList>
    </citation>
    <scope>IDENTIFICATION</scope>
</reference>
<name>A0AC34QFC9_9BILA</name>